<evidence type="ECO:0000313" key="3">
    <source>
        <dbReference type="Proteomes" id="UP000799536"/>
    </source>
</evidence>
<feature type="region of interest" description="Disordered" evidence="1">
    <location>
        <begin position="46"/>
        <end position="105"/>
    </location>
</feature>
<dbReference type="Proteomes" id="UP000799536">
    <property type="component" value="Unassembled WGS sequence"/>
</dbReference>
<feature type="compositionally biased region" description="Acidic residues" evidence="1">
    <location>
        <begin position="77"/>
        <end position="105"/>
    </location>
</feature>
<organism evidence="2 3">
    <name type="scientific">Delitschia confertaspora ATCC 74209</name>
    <dbReference type="NCBI Taxonomy" id="1513339"/>
    <lineage>
        <taxon>Eukaryota</taxon>
        <taxon>Fungi</taxon>
        <taxon>Dikarya</taxon>
        <taxon>Ascomycota</taxon>
        <taxon>Pezizomycotina</taxon>
        <taxon>Dothideomycetes</taxon>
        <taxon>Pleosporomycetidae</taxon>
        <taxon>Pleosporales</taxon>
        <taxon>Delitschiaceae</taxon>
        <taxon>Delitschia</taxon>
    </lineage>
</organism>
<keyword evidence="3" id="KW-1185">Reference proteome</keyword>
<comment type="caution">
    <text evidence="2">The sequence shown here is derived from an EMBL/GenBank/DDBJ whole genome shotgun (WGS) entry which is preliminary data.</text>
</comment>
<protein>
    <submittedName>
        <fullName evidence="2">Uncharacterized protein</fullName>
    </submittedName>
</protein>
<reference evidence="2" key="1">
    <citation type="journal article" date="2020" name="Stud. Mycol.">
        <title>101 Dothideomycetes genomes: a test case for predicting lifestyles and emergence of pathogens.</title>
        <authorList>
            <person name="Haridas S."/>
            <person name="Albert R."/>
            <person name="Binder M."/>
            <person name="Bloem J."/>
            <person name="Labutti K."/>
            <person name="Salamov A."/>
            <person name="Andreopoulos B."/>
            <person name="Baker S."/>
            <person name="Barry K."/>
            <person name="Bills G."/>
            <person name="Bluhm B."/>
            <person name="Cannon C."/>
            <person name="Castanera R."/>
            <person name="Culley D."/>
            <person name="Daum C."/>
            <person name="Ezra D."/>
            <person name="Gonzalez J."/>
            <person name="Henrissat B."/>
            <person name="Kuo A."/>
            <person name="Liang C."/>
            <person name="Lipzen A."/>
            <person name="Lutzoni F."/>
            <person name="Magnuson J."/>
            <person name="Mondo S."/>
            <person name="Nolan M."/>
            <person name="Ohm R."/>
            <person name="Pangilinan J."/>
            <person name="Park H.-J."/>
            <person name="Ramirez L."/>
            <person name="Alfaro M."/>
            <person name="Sun H."/>
            <person name="Tritt A."/>
            <person name="Yoshinaga Y."/>
            <person name="Zwiers L.-H."/>
            <person name="Turgeon B."/>
            <person name="Goodwin S."/>
            <person name="Spatafora J."/>
            <person name="Crous P."/>
            <person name="Grigoriev I."/>
        </authorList>
    </citation>
    <scope>NUCLEOTIDE SEQUENCE</scope>
    <source>
        <strain evidence="2">ATCC 74209</strain>
    </source>
</reference>
<gene>
    <name evidence="2" type="ORF">GQ43DRAFT_441366</name>
</gene>
<feature type="compositionally biased region" description="Acidic residues" evidence="1">
    <location>
        <begin position="54"/>
        <end position="65"/>
    </location>
</feature>
<accession>A0A9P4JJL4</accession>
<proteinExistence type="predicted"/>
<sequence length="105" mass="11878">MSAVTFLKAFCNINEDEKLAVDNGPCLARVLNSVPTRSVVRAKRFRKLTKQEEVEGNSDQDEVSEPGDNTEPAKNAEEEEDPDREEDPDCEEDPDREEDSDYEEA</sequence>
<name>A0A9P4JJL4_9PLEO</name>
<evidence type="ECO:0000313" key="2">
    <source>
        <dbReference type="EMBL" id="KAF2200643.1"/>
    </source>
</evidence>
<evidence type="ECO:0000256" key="1">
    <source>
        <dbReference type="SAM" id="MobiDB-lite"/>
    </source>
</evidence>
<dbReference type="EMBL" id="ML994012">
    <property type="protein sequence ID" value="KAF2200643.1"/>
    <property type="molecule type" value="Genomic_DNA"/>
</dbReference>
<dbReference type="AlphaFoldDB" id="A0A9P4JJL4"/>